<evidence type="ECO:0000256" key="1">
    <source>
        <dbReference type="SAM" id="SignalP"/>
    </source>
</evidence>
<dbReference type="AlphaFoldDB" id="A0A7V8NW19"/>
<proteinExistence type="predicted"/>
<sequence length="135" mass="15111">MRYLRFAALLGICLFFASFANAQRVFVGVGVGHGYYYGPAYYGPPPVCPYGYYGYYPYACAPYGYYGPRWFAGGVFVGAGPWFHGFRSRAFYGPRYFERRGFEGRFHGDLDRDGFRGGGFARGGGFHGGGHGRHR</sequence>
<dbReference type="Proteomes" id="UP000567293">
    <property type="component" value="Unassembled WGS sequence"/>
</dbReference>
<dbReference type="EMBL" id="JACDQQ010002532">
    <property type="protein sequence ID" value="MBA0088507.1"/>
    <property type="molecule type" value="Genomic_DNA"/>
</dbReference>
<organism evidence="2 3">
    <name type="scientific">Candidatus Acidiferrum panamense</name>
    <dbReference type="NCBI Taxonomy" id="2741543"/>
    <lineage>
        <taxon>Bacteria</taxon>
        <taxon>Pseudomonadati</taxon>
        <taxon>Acidobacteriota</taxon>
        <taxon>Terriglobia</taxon>
        <taxon>Candidatus Acidiferrales</taxon>
        <taxon>Candidatus Acidiferrum</taxon>
    </lineage>
</organism>
<keyword evidence="1" id="KW-0732">Signal</keyword>
<evidence type="ECO:0000313" key="2">
    <source>
        <dbReference type="EMBL" id="MBA0088507.1"/>
    </source>
</evidence>
<name>A0A7V8NW19_9BACT</name>
<evidence type="ECO:0000313" key="3">
    <source>
        <dbReference type="Proteomes" id="UP000567293"/>
    </source>
</evidence>
<keyword evidence="3" id="KW-1185">Reference proteome</keyword>
<reference evidence="2" key="1">
    <citation type="submission" date="2020-06" db="EMBL/GenBank/DDBJ databases">
        <title>Legume-microbial interactions unlock mineral nutrients during tropical forest succession.</title>
        <authorList>
            <person name="Epihov D.Z."/>
        </authorList>
    </citation>
    <scope>NUCLEOTIDE SEQUENCE [LARGE SCALE GENOMIC DNA]</scope>
    <source>
        <strain evidence="2">Pan2503</strain>
    </source>
</reference>
<accession>A0A7V8NW19</accession>
<feature type="chain" id="PRO_5031355573" evidence="1">
    <location>
        <begin position="23"/>
        <end position="135"/>
    </location>
</feature>
<protein>
    <submittedName>
        <fullName evidence="2">Uncharacterized protein</fullName>
    </submittedName>
</protein>
<comment type="caution">
    <text evidence="2">The sequence shown here is derived from an EMBL/GenBank/DDBJ whole genome shotgun (WGS) entry which is preliminary data.</text>
</comment>
<feature type="signal peptide" evidence="1">
    <location>
        <begin position="1"/>
        <end position="22"/>
    </location>
</feature>
<gene>
    <name evidence="2" type="ORF">HRJ53_26270</name>
</gene>